<proteinExistence type="predicted"/>
<accession>X1GPC4</accession>
<evidence type="ECO:0000313" key="1">
    <source>
        <dbReference type="EMBL" id="GAH34863.1"/>
    </source>
</evidence>
<protein>
    <submittedName>
        <fullName evidence="1">Uncharacterized protein</fullName>
    </submittedName>
</protein>
<reference evidence="1" key="1">
    <citation type="journal article" date="2014" name="Front. Microbiol.">
        <title>High frequency of phylogenetically diverse reductive dehalogenase-homologous genes in deep subseafloor sedimentary metagenomes.</title>
        <authorList>
            <person name="Kawai M."/>
            <person name="Futagami T."/>
            <person name="Toyoda A."/>
            <person name="Takaki Y."/>
            <person name="Nishi S."/>
            <person name="Hori S."/>
            <person name="Arai W."/>
            <person name="Tsubouchi T."/>
            <person name="Morono Y."/>
            <person name="Uchiyama I."/>
            <person name="Ito T."/>
            <person name="Fujiyama A."/>
            <person name="Inagaki F."/>
            <person name="Takami H."/>
        </authorList>
    </citation>
    <scope>NUCLEOTIDE SEQUENCE</scope>
    <source>
        <strain evidence="1">Expedition CK06-06</strain>
    </source>
</reference>
<sequence>GNVGRTVTATGGTWLVDFDDPGDGSGTFELEAGSNGYASQCDPDNDCTQIHWQIPNPQFQVDPSSENIWGNQFEPNSDLTITVDDVGVPGSPHGTDEGGNFGIGFDPTTLNLTAGDVVSVFDGTTTKFHTITNLTITGVDHSSDTVSGMAEPGSNVDVWDHGSGAWLQVVACDDSPEYPCNGDDPGTWHADFNSQADLVAGSNGNSAQCDDDNDCTFAGWWVVNPQFQVSPADENIWGNEWEPKGLVTITVNSEEYGPYGIDEWGTFETGFDPAELDLQFGQTVTVSDGTTTKFH</sequence>
<feature type="non-terminal residue" evidence="1">
    <location>
        <position position="295"/>
    </location>
</feature>
<dbReference type="AlphaFoldDB" id="X1GPC4"/>
<gene>
    <name evidence="1" type="ORF">S03H2_20161</name>
</gene>
<dbReference type="EMBL" id="BARU01010599">
    <property type="protein sequence ID" value="GAH34863.1"/>
    <property type="molecule type" value="Genomic_DNA"/>
</dbReference>
<name>X1GPC4_9ZZZZ</name>
<organism evidence="1">
    <name type="scientific">marine sediment metagenome</name>
    <dbReference type="NCBI Taxonomy" id="412755"/>
    <lineage>
        <taxon>unclassified sequences</taxon>
        <taxon>metagenomes</taxon>
        <taxon>ecological metagenomes</taxon>
    </lineage>
</organism>
<feature type="non-terminal residue" evidence="1">
    <location>
        <position position="1"/>
    </location>
</feature>
<comment type="caution">
    <text evidence="1">The sequence shown here is derived from an EMBL/GenBank/DDBJ whole genome shotgun (WGS) entry which is preliminary data.</text>
</comment>